<protein>
    <recommendedName>
        <fullName evidence="4">HTH gntR-type domain-containing protein</fullName>
    </recommendedName>
</protein>
<keyword evidence="6" id="KW-1185">Reference proteome</keyword>
<dbReference type="SMART" id="SM00895">
    <property type="entry name" value="FCD"/>
    <property type="match status" value="1"/>
</dbReference>
<dbReference type="OrthoDB" id="8680240at2"/>
<dbReference type="InterPro" id="IPR036390">
    <property type="entry name" value="WH_DNA-bd_sf"/>
</dbReference>
<dbReference type="GO" id="GO:0003700">
    <property type="term" value="F:DNA-binding transcription factor activity"/>
    <property type="evidence" value="ECO:0007669"/>
    <property type="project" value="InterPro"/>
</dbReference>
<dbReference type="Proteomes" id="UP000248616">
    <property type="component" value="Unassembled WGS sequence"/>
</dbReference>
<gene>
    <name evidence="5" type="ORF">B5V02_26655</name>
</gene>
<dbReference type="PANTHER" id="PTHR43537:SF20">
    <property type="entry name" value="HTH-TYPE TRANSCRIPTIONAL REPRESSOR GLAR"/>
    <property type="match status" value="1"/>
</dbReference>
<name>A0A2W7BXM2_9HYPH</name>
<keyword evidence="1" id="KW-0805">Transcription regulation</keyword>
<keyword evidence="3" id="KW-0804">Transcription</keyword>
<comment type="caution">
    <text evidence="5">The sequence shown here is derived from an EMBL/GenBank/DDBJ whole genome shotgun (WGS) entry which is preliminary data.</text>
</comment>
<evidence type="ECO:0000256" key="1">
    <source>
        <dbReference type="ARBA" id="ARBA00023015"/>
    </source>
</evidence>
<evidence type="ECO:0000259" key="4">
    <source>
        <dbReference type="PROSITE" id="PS50949"/>
    </source>
</evidence>
<dbReference type="InterPro" id="IPR011711">
    <property type="entry name" value="GntR_C"/>
</dbReference>
<keyword evidence="2" id="KW-0238">DNA-binding</keyword>
<dbReference type="EMBL" id="MZXV01000056">
    <property type="protein sequence ID" value="PZV35630.1"/>
    <property type="molecule type" value="Genomic_DNA"/>
</dbReference>
<proteinExistence type="predicted"/>
<reference evidence="6" key="1">
    <citation type="submission" date="2017-03" db="EMBL/GenBank/DDBJ databases">
        <authorList>
            <person name="Safronova V.I."/>
            <person name="Sazanova A.L."/>
            <person name="Chirak E.R."/>
        </authorList>
    </citation>
    <scope>NUCLEOTIDE SEQUENCE [LARGE SCALE GENOMIC DNA]</scope>
    <source>
        <strain evidence="6">Ach-343</strain>
    </source>
</reference>
<dbReference type="Gene3D" id="1.20.120.530">
    <property type="entry name" value="GntR ligand-binding domain-like"/>
    <property type="match status" value="1"/>
</dbReference>
<dbReference type="CDD" id="cd07377">
    <property type="entry name" value="WHTH_GntR"/>
    <property type="match status" value="1"/>
</dbReference>
<dbReference type="SUPFAM" id="SSF46785">
    <property type="entry name" value="Winged helix' DNA-binding domain"/>
    <property type="match status" value="1"/>
</dbReference>
<dbReference type="InterPro" id="IPR036388">
    <property type="entry name" value="WH-like_DNA-bd_sf"/>
</dbReference>
<sequence length="233" mass="25770">MAREGSINLTQGAYEDLRADLLSCRIAPGSRLKVQELCDRLSVSLGAIREALSRLTSEGLVVAEPQRGFRAAPISAEDLLDLTKTRIQIETLCIRRAIEVGDVAWESQLVAALHRLSRTPEHTPDDPVHSSDEWATAHAAFHKALVGGCDSRWLLRLRDQLYDQSERYRRRSVSLAPNARNISKEHQDLANAVLDRDTEKAAELLAAHLAVTTDILLAAEADDLPARKTIVRA</sequence>
<evidence type="ECO:0000256" key="3">
    <source>
        <dbReference type="ARBA" id="ARBA00023163"/>
    </source>
</evidence>
<evidence type="ECO:0000256" key="2">
    <source>
        <dbReference type="ARBA" id="ARBA00023125"/>
    </source>
</evidence>
<dbReference type="RefSeq" id="WP_111547065.1">
    <property type="nucleotide sequence ID" value="NZ_JBHLYT010000053.1"/>
</dbReference>
<dbReference type="InterPro" id="IPR000524">
    <property type="entry name" value="Tscrpt_reg_HTH_GntR"/>
</dbReference>
<dbReference type="PANTHER" id="PTHR43537">
    <property type="entry name" value="TRANSCRIPTIONAL REGULATOR, GNTR FAMILY"/>
    <property type="match status" value="1"/>
</dbReference>
<dbReference type="PROSITE" id="PS50949">
    <property type="entry name" value="HTH_GNTR"/>
    <property type="match status" value="1"/>
</dbReference>
<accession>A0A2W7BXM2</accession>
<evidence type="ECO:0000313" key="6">
    <source>
        <dbReference type="Proteomes" id="UP000248616"/>
    </source>
</evidence>
<dbReference type="Pfam" id="PF07729">
    <property type="entry name" value="FCD"/>
    <property type="match status" value="1"/>
</dbReference>
<dbReference type="InterPro" id="IPR008920">
    <property type="entry name" value="TF_FadR/GntR_C"/>
</dbReference>
<dbReference type="Pfam" id="PF00392">
    <property type="entry name" value="GntR"/>
    <property type="match status" value="1"/>
</dbReference>
<dbReference type="SUPFAM" id="SSF48008">
    <property type="entry name" value="GntR ligand-binding domain-like"/>
    <property type="match status" value="1"/>
</dbReference>
<feature type="domain" description="HTH gntR-type" evidence="4">
    <location>
        <begin position="7"/>
        <end position="74"/>
    </location>
</feature>
<evidence type="ECO:0000313" key="5">
    <source>
        <dbReference type="EMBL" id="PZV35630.1"/>
    </source>
</evidence>
<dbReference type="SMART" id="SM00345">
    <property type="entry name" value="HTH_GNTR"/>
    <property type="match status" value="1"/>
</dbReference>
<dbReference type="GO" id="GO:0003677">
    <property type="term" value="F:DNA binding"/>
    <property type="evidence" value="ECO:0007669"/>
    <property type="project" value="UniProtKB-KW"/>
</dbReference>
<organism evidence="5 6">
    <name type="scientific">Mesorhizobium kowhaii</name>
    <dbReference type="NCBI Taxonomy" id="1300272"/>
    <lineage>
        <taxon>Bacteria</taxon>
        <taxon>Pseudomonadati</taxon>
        <taxon>Pseudomonadota</taxon>
        <taxon>Alphaproteobacteria</taxon>
        <taxon>Hyphomicrobiales</taxon>
        <taxon>Phyllobacteriaceae</taxon>
        <taxon>Mesorhizobium</taxon>
    </lineage>
</organism>
<dbReference type="Gene3D" id="1.10.10.10">
    <property type="entry name" value="Winged helix-like DNA-binding domain superfamily/Winged helix DNA-binding domain"/>
    <property type="match status" value="1"/>
</dbReference>
<dbReference type="AlphaFoldDB" id="A0A2W7BXM2"/>